<dbReference type="PANTHER" id="PTHR21193">
    <property type="entry name" value="OXIDOREDUCTASE-LIKE DOMAIN-CONTAINING PROTEIN 1"/>
    <property type="match status" value="1"/>
</dbReference>
<evidence type="ECO:0000259" key="1">
    <source>
        <dbReference type="Pfam" id="PF09791"/>
    </source>
</evidence>
<dbReference type="STRING" id="763665.A0A2G5B5J0"/>
<sequence length="51" mass="5940">LPPKPDPPRNEDCCMSGCEFCVWDLYDEDMREYQKHATAIREALKAQNKPV</sequence>
<dbReference type="EMBL" id="KZ303519">
    <property type="protein sequence ID" value="PIA14276.1"/>
    <property type="molecule type" value="Genomic_DNA"/>
</dbReference>
<dbReference type="AlphaFoldDB" id="A0A2G5B5J0"/>
<dbReference type="InterPro" id="IPR019180">
    <property type="entry name" value="Oxidoreductase-like_N"/>
</dbReference>
<keyword evidence="3" id="KW-1185">Reference proteome</keyword>
<reference evidence="2 3" key="1">
    <citation type="journal article" date="2015" name="Genome Biol. Evol.">
        <title>Phylogenomic analyses indicate that early fungi evolved digesting cell walls of algal ancestors of land plants.</title>
        <authorList>
            <person name="Chang Y."/>
            <person name="Wang S."/>
            <person name="Sekimoto S."/>
            <person name="Aerts A.L."/>
            <person name="Choi C."/>
            <person name="Clum A."/>
            <person name="LaButti K.M."/>
            <person name="Lindquist E.A."/>
            <person name="Yee Ngan C."/>
            <person name="Ohm R.A."/>
            <person name="Salamov A.A."/>
            <person name="Grigoriev I.V."/>
            <person name="Spatafora J.W."/>
            <person name="Berbee M.L."/>
        </authorList>
    </citation>
    <scope>NUCLEOTIDE SEQUENCE [LARGE SCALE GENOMIC DNA]</scope>
    <source>
        <strain evidence="2 3">NRRL 1564</strain>
    </source>
</reference>
<dbReference type="OrthoDB" id="10064411at2759"/>
<evidence type="ECO:0000313" key="3">
    <source>
        <dbReference type="Proteomes" id="UP000242474"/>
    </source>
</evidence>
<gene>
    <name evidence="2" type="ORF">COEREDRAFT_28860</name>
</gene>
<feature type="domain" description="Oxidoreductase-like" evidence="1">
    <location>
        <begin position="1"/>
        <end position="40"/>
    </location>
</feature>
<dbReference type="Proteomes" id="UP000242474">
    <property type="component" value="Unassembled WGS sequence"/>
</dbReference>
<organism evidence="2 3">
    <name type="scientific">Coemansia reversa (strain ATCC 12441 / NRRL 1564)</name>
    <dbReference type="NCBI Taxonomy" id="763665"/>
    <lineage>
        <taxon>Eukaryota</taxon>
        <taxon>Fungi</taxon>
        <taxon>Fungi incertae sedis</taxon>
        <taxon>Zoopagomycota</taxon>
        <taxon>Kickxellomycotina</taxon>
        <taxon>Kickxellomycetes</taxon>
        <taxon>Kickxellales</taxon>
        <taxon>Kickxellaceae</taxon>
        <taxon>Coemansia</taxon>
    </lineage>
</organism>
<dbReference type="GO" id="GO:0005739">
    <property type="term" value="C:mitochondrion"/>
    <property type="evidence" value="ECO:0007669"/>
    <property type="project" value="TreeGrafter"/>
</dbReference>
<accession>A0A2G5B5J0</accession>
<name>A0A2G5B5J0_COERN</name>
<dbReference type="PANTHER" id="PTHR21193:SF3">
    <property type="entry name" value="OXIDOREDUCTASE-LIKE DOMAIN-CONTAINING PROTEIN 1"/>
    <property type="match status" value="1"/>
</dbReference>
<proteinExistence type="predicted"/>
<dbReference type="Pfam" id="PF09791">
    <property type="entry name" value="Oxidored-like"/>
    <property type="match status" value="1"/>
</dbReference>
<feature type="non-terminal residue" evidence="2">
    <location>
        <position position="1"/>
    </location>
</feature>
<dbReference type="InterPro" id="IPR039251">
    <property type="entry name" value="OXLD1"/>
</dbReference>
<protein>
    <recommendedName>
        <fullName evidence="1">Oxidoreductase-like domain-containing protein</fullName>
    </recommendedName>
</protein>
<evidence type="ECO:0000313" key="2">
    <source>
        <dbReference type="EMBL" id="PIA14276.1"/>
    </source>
</evidence>
<feature type="non-terminal residue" evidence="2">
    <location>
        <position position="51"/>
    </location>
</feature>